<dbReference type="InterPro" id="IPR012340">
    <property type="entry name" value="NA-bd_OB-fold"/>
</dbReference>
<keyword evidence="7" id="KW-0411">Iron-sulfur</keyword>
<dbReference type="PROSITE" id="PS01278">
    <property type="entry name" value="MTTASE_RADICAL"/>
    <property type="match status" value="1"/>
</dbReference>
<dbReference type="GO" id="GO:0035599">
    <property type="term" value="F:aspartic acid methylthiotransferase activity"/>
    <property type="evidence" value="ECO:0007669"/>
    <property type="project" value="TreeGrafter"/>
</dbReference>
<evidence type="ECO:0000256" key="5">
    <source>
        <dbReference type="ARBA" id="ARBA00022723"/>
    </source>
</evidence>
<dbReference type="NCBIfam" id="TIGR00089">
    <property type="entry name" value="MiaB/RimO family radical SAM methylthiotransferase"/>
    <property type="match status" value="1"/>
</dbReference>
<name>A0AAV9ITB1_CYACA</name>
<evidence type="ECO:0000259" key="9">
    <source>
        <dbReference type="PROSITE" id="PS51918"/>
    </source>
</evidence>
<dbReference type="AlphaFoldDB" id="A0AAV9ITB1"/>
<dbReference type="PANTHER" id="PTHR43837">
    <property type="entry name" value="RIBOSOMAL PROTEIN S12 METHYLTHIOTRANSFERASE RIMO"/>
    <property type="match status" value="1"/>
</dbReference>
<dbReference type="EMBL" id="JANCYW010000005">
    <property type="protein sequence ID" value="KAK4535479.1"/>
    <property type="molecule type" value="Genomic_DNA"/>
</dbReference>
<dbReference type="InterPro" id="IPR020612">
    <property type="entry name" value="Methylthiotransferase_CS"/>
</dbReference>
<evidence type="ECO:0000256" key="6">
    <source>
        <dbReference type="ARBA" id="ARBA00023004"/>
    </source>
</evidence>
<dbReference type="InterPro" id="IPR058240">
    <property type="entry name" value="rSAM_sf"/>
</dbReference>
<dbReference type="Pfam" id="PF00919">
    <property type="entry name" value="UPF0004"/>
    <property type="match status" value="1"/>
</dbReference>
<gene>
    <name evidence="10" type="ORF">CDCA_CDCA05G1504</name>
</gene>
<reference evidence="10 11" key="1">
    <citation type="submission" date="2022-07" db="EMBL/GenBank/DDBJ databases">
        <title>Genome-wide signatures of adaptation to extreme environments.</title>
        <authorList>
            <person name="Cho C.H."/>
            <person name="Yoon H.S."/>
        </authorList>
    </citation>
    <scope>NUCLEOTIDE SEQUENCE [LARGE SCALE GENOMIC DNA]</scope>
    <source>
        <strain evidence="10 11">DBV 063 E5</strain>
    </source>
</reference>
<evidence type="ECO:0000256" key="7">
    <source>
        <dbReference type="ARBA" id="ARBA00023014"/>
    </source>
</evidence>
<dbReference type="Proteomes" id="UP001301350">
    <property type="component" value="Unassembled WGS sequence"/>
</dbReference>
<evidence type="ECO:0000259" key="8">
    <source>
        <dbReference type="PROSITE" id="PS51449"/>
    </source>
</evidence>
<dbReference type="PANTHER" id="PTHR43837:SF1">
    <property type="entry name" value="RIBOSOMAL PROTEIN US12 METHYLTHIOTRANSFERASE RIMO"/>
    <property type="match status" value="1"/>
</dbReference>
<dbReference type="GO" id="GO:0046872">
    <property type="term" value="F:metal ion binding"/>
    <property type="evidence" value="ECO:0007669"/>
    <property type="project" value="UniProtKB-KW"/>
</dbReference>
<dbReference type="InterPro" id="IPR013848">
    <property type="entry name" value="Methylthiotransferase_N"/>
</dbReference>
<protein>
    <submittedName>
        <fullName evidence="10">Uncharacterized protein</fullName>
    </submittedName>
</protein>
<proteinExistence type="inferred from homology"/>
<dbReference type="Gene3D" id="3.80.30.20">
    <property type="entry name" value="tm_1862 like domain"/>
    <property type="match status" value="1"/>
</dbReference>
<evidence type="ECO:0000313" key="10">
    <source>
        <dbReference type="EMBL" id="KAK4535479.1"/>
    </source>
</evidence>
<accession>A0AAV9ITB1</accession>
<dbReference type="Pfam" id="PF18693">
    <property type="entry name" value="TRAM_2"/>
    <property type="match status" value="1"/>
</dbReference>
<keyword evidence="3" id="KW-0963">Cytoplasm</keyword>
<comment type="cofactor">
    <cofactor evidence="1">
        <name>[4Fe-4S] cluster</name>
        <dbReference type="ChEBI" id="CHEBI:49883"/>
    </cofactor>
</comment>
<dbReference type="InterPro" id="IPR038135">
    <property type="entry name" value="Methylthiotransferase_N_sf"/>
</dbReference>
<keyword evidence="5" id="KW-0479">Metal-binding</keyword>
<sequence>MFVTSFFHPIRLWNERHHENTLSNAPLQSPLTPLQRHRTHSLPRRLRAQVAPAAAPVVASKGKVALVALGCPKNTVDAEVFLGDLSQHGYEIVDETAGADVIVVNTCAFIEDAQRESVHAILEVSKAKQSGARALIVTGCLAQRYAGELATELPEVDAVVGFESYAQLPQHIDALLSRPAGAAPSRVQVGEVSVPFRVEYLRHRLGARHTAYLRVAEGCDHRCTFCAIPRWRGRFRSKPYDQLLWEARYLVEHTGVRELCLIAEDTNMYGMDWGPQGDPRRLADLLRELDRTLVPFGLRWIRLLYCYPSYFSDDLIDAIAECPSVVKYVDMPLQHASDAVLRRMQRPSAAHHQRILQALRQRIPQVALRSTFICGTPGETAADHRQLVQYMRRERFARAGFFVYSTEDGTPMADMGARVPRPVQEARRDELVSLQQRVQEEMARALMYTEVDVMIDAVEDGHCVGRTPWDAPEIDGQVHLLQDRFAPGDVIRARVVGVSGSDLLCNAV</sequence>
<dbReference type="SFLD" id="SFLDG01061">
    <property type="entry name" value="methylthiotransferase"/>
    <property type="match status" value="1"/>
</dbReference>
<keyword evidence="6" id="KW-0408">Iron</keyword>
<evidence type="ECO:0000256" key="1">
    <source>
        <dbReference type="ARBA" id="ARBA00001966"/>
    </source>
</evidence>
<dbReference type="GO" id="GO:0006400">
    <property type="term" value="P:tRNA modification"/>
    <property type="evidence" value="ECO:0007669"/>
    <property type="project" value="InterPro"/>
</dbReference>
<dbReference type="SUPFAM" id="SSF102114">
    <property type="entry name" value="Radical SAM enzymes"/>
    <property type="match status" value="1"/>
</dbReference>
<dbReference type="Gene3D" id="2.40.50.140">
    <property type="entry name" value="Nucleic acid-binding proteins"/>
    <property type="match status" value="1"/>
</dbReference>
<dbReference type="InterPro" id="IPR023404">
    <property type="entry name" value="rSAM_horseshoe"/>
</dbReference>
<keyword evidence="11" id="KW-1185">Reference proteome</keyword>
<evidence type="ECO:0000256" key="4">
    <source>
        <dbReference type="ARBA" id="ARBA00022691"/>
    </source>
</evidence>
<comment type="caution">
    <text evidence="10">The sequence shown here is derived from an EMBL/GenBank/DDBJ whole genome shotgun (WGS) entry which is preliminary data.</text>
</comment>
<dbReference type="Pfam" id="PF04055">
    <property type="entry name" value="Radical_SAM"/>
    <property type="match status" value="1"/>
</dbReference>
<evidence type="ECO:0000313" key="11">
    <source>
        <dbReference type="Proteomes" id="UP001301350"/>
    </source>
</evidence>
<dbReference type="SFLD" id="SFLDG01082">
    <property type="entry name" value="B12-binding_domain_containing"/>
    <property type="match status" value="1"/>
</dbReference>
<dbReference type="InterPro" id="IPR005839">
    <property type="entry name" value="Methylthiotransferase"/>
</dbReference>
<dbReference type="InterPro" id="IPR005840">
    <property type="entry name" value="Ribosomal_uS12_MeSTrfase_RimO"/>
</dbReference>
<dbReference type="GO" id="GO:0005829">
    <property type="term" value="C:cytosol"/>
    <property type="evidence" value="ECO:0007669"/>
    <property type="project" value="TreeGrafter"/>
</dbReference>
<dbReference type="InterPro" id="IPR007197">
    <property type="entry name" value="rSAM"/>
</dbReference>
<evidence type="ECO:0000256" key="3">
    <source>
        <dbReference type="ARBA" id="ARBA00022490"/>
    </source>
</evidence>
<dbReference type="InterPro" id="IPR002792">
    <property type="entry name" value="TRAM_dom"/>
</dbReference>
<dbReference type="HAMAP" id="MF_01865">
    <property type="entry name" value="MTTase_RimO"/>
    <property type="match status" value="1"/>
</dbReference>
<dbReference type="SMART" id="SM00729">
    <property type="entry name" value="Elp3"/>
    <property type="match status" value="1"/>
</dbReference>
<dbReference type="CDD" id="cd01335">
    <property type="entry name" value="Radical_SAM"/>
    <property type="match status" value="1"/>
</dbReference>
<dbReference type="PROSITE" id="PS51449">
    <property type="entry name" value="MTTASE_N"/>
    <property type="match status" value="1"/>
</dbReference>
<keyword evidence="4" id="KW-0949">S-adenosyl-L-methionine</keyword>
<dbReference type="Gene3D" id="3.40.50.12160">
    <property type="entry name" value="Methylthiotransferase, N-terminal domain"/>
    <property type="match status" value="1"/>
</dbReference>
<dbReference type="SFLD" id="SFLDF00274">
    <property type="entry name" value="ribosomal_protein_S12_methylth"/>
    <property type="match status" value="1"/>
</dbReference>
<feature type="domain" description="Radical SAM core" evidence="9">
    <location>
        <begin position="205"/>
        <end position="441"/>
    </location>
</feature>
<feature type="domain" description="MTTase N-terminal" evidence="8">
    <location>
        <begin position="62"/>
        <end position="177"/>
    </location>
</feature>
<keyword evidence="2" id="KW-0004">4Fe-4S</keyword>
<dbReference type="SFLD" id="SFLDS00029">
    <property type="entry name" value="Radical_SAM"/>
    <property type="match status" value="1"/>
</dbReference>
<dbReference type="FunFam" id="3.80.30.20:FF:000001">
    <property type="entry name" value="tRNA-2-methylthio-N(6)-dimethylallyladenosine synthase 2"/>
    <property type="match status" value="1"/>
</dbReference>
<dbReference type="NCBIfam" id="TIGR01125">
    <property type="entry name" value="30S ribosomal protein S12 methylthiotransferase RimO"/>
    <property type="match status" value="1"/>
</dbReference>
<dbReference type="GO" id="GO:0051539">
    <property type="term" value="F:4 iron, 4 sulfur cluster binding"/>
    <property type="evidence" value="ECO:0007669"/>
    <property type="project" value="UniProtKB-KW"/>
</dbReference>
<dbReference type="PROSITE" id="PS51918">
    <property type="entry name" value="RADICAL_SAM"/>
    <property type="match status" value="1"/>
</dbReference>
<organism evidence="10 11">
    <name type="scientific">Cyanidium caldarium</name>
    <name type="common">Red alga</name>
    <dbReference type="NCBI Taxonomy" id="2771"/>
    <lineage>
        <taxon>Eukaryota</taxon>
        <taxon>Rhodophyta</taxon>
        <taxon>Bangiophyceae</taxon>
        <taxon>Cyanidiales</taxon>
        <taxon>Cyanidiaceae</taxon>
        <taxon>Cyanidium</taxon>
    </lineage>
</organism>
<dbReference type="InterPro" id="IPR006638">
    <property type="entry name" value="Elp3/MiaA/NifB-like_rSAM"/>
</dbReference>
<evidence type="ECO:0000256" key="2">
    <source>
        <dbReference type="ARBA" id="ARBA00022485"/>
    </source>
</evidence>